<accession>A0ABT5FIV4</accession>
<evidence type="ECO:0000313" key="2">
    <source>
        <dbReference type="Proteomes" id="UP001528411"/>
    </source>
</evidence>
<evidence type="ECO:0000313" key="1">
    <source>
        <dbReference type="EMBL" id="MDC2891127.1"/>
    </source>
</evidence>
<dbReference type="EMBL" id="JAQOMS010000002">
    <property type="protein sequence ID" value="MDC2891127.1"/>
    <property type="molecule type" value="Genomic_DNA"/>
</dbReference>
<dbReference type="RefSeq" id="WP_272182166.1">
    <property type="nucleotide sequence ID" value="NZ_JAQOMS010000002.1"/>
</dbReference>
<gene>
    <name evidence="1" type="ORF">PN838_23255</name>
</gene>
<organism evidence="1 2">
    <name type="scientific">Psychrosphaera algicola</name>
    <dbReference type="NCBI Taxonomy" id="3023714"/>
    <lineage>
        <taxon>Bacteria</taxon>
        <taxon>Pseudomonadati</taxon>
        <taxon>Pseudomonadota</taxon>
        <taxon>Gammaproteobacteria</taxon>
        <taxon>Alteromonadales</taxon>
        <taxon>Pseudoalteromonadaceae</taxon>
        <taxon>Psychrosphaera</taxon>
    </lineage>
</organism>
<comment type="caution">
    <text evidence="1">The sequence shown here is derived from an EMBL/GenBank/DDBJ whole genome shotgun (WGS) entry which is preliminary data.</text>
</comment>
<keyword evidence="2" id="KW-1185">Reference proteome</keyword>
<sequence>MKNDQIDSSIKYFELDYLAARLAALNGDPNSALSNLETAIKTAGENGGPT</sequence>
<dbReference type="Proteomes" id="UP001528411">
    <property type="component" value="Unassembled WGS sequence"/>
</dbReference>
<protein>
    <submittedName>
        <fullName evidence="1">Uncharacterized protein</fullName>
    </submittedName>
</protein>
<proteinExistence type="predicted"/>
<name>A0ABT5FIV4_9GAMM</name>
<reference evidence="1 2" key="1">
    <citation type="submission" date="2023-01" db="EMBL/GenBank/DDBJ databases">
        <title>Psychrosphaera sp. nov., isolated from marine algae.</title>
        <authorList>
            <person name="Bayburt H."/>
            <person name="Choi B.J."/>
            <person name="Kim J.M."/>
            <person name="Choi D.G."/>
            <person name="Jeon C.O."/>
        </authorList>
    </citation>
    <scope>NUCLEOTIDE SEQUENCE [LARGE SCALE GENOMIC DNA]</scope>
    <source>
        <strain evidence="1 2">G1-22</strain>
    </source>
</reference>